<dbReference type="InterPro" id="IPR038153">
    <property type="entry name" value="EvaA-like_sf"/>
</dbReference>
<evidence type="ECO:0000259" key="2">
    <source>
        <dbReference type="Pfam" id="PF03559"/>
    </source>
</evidence>
<reference evidence="3 4" key="1">
    <citation type="submission" date="2024-06" db="EMBL/GenBank/DDBJ databases">
        <title>The Natural Products Discovery Center: Release of the First 8490 Sequenced Strains for Exploring Actinobacteria Biosynthetic Diversity.</title>
        <authorList>
            <person name="Kalkreuter E."/>
            <person name="Kautsar S.A."/>
            <person name="Yang D."/>
            <person name="Bader C.D."/>
            <person name="Teijaro C.N."/>
            <person name="Fluegel L."/>
            <person name="Davis C.M."/>
            <person name="Simpson J.R."/>
            <person name="Lauterbach L."/>
            <person name="Steele A.D."/>
            <person name="Gui C."/>
            <person name="Meng S."/>
            <person name="Li G."/>
            <person name="Viehrig K."/>
            <person name="Ye F."/>
            <person name="Su P."/>
            <person name="Kiefer A.F."/>
            <person name="Nichols A."/>
            <person name="Cepeda A.J."/>
            <person name="Yan W."/>
            <person name="Fan B."/>
            <person name="Jiang Y."/>
            <person name="Adhikari A."/>
            <person name="Zheng C.-J."/>
            <person name="Schuster L."/>
            <person name="Cowan T.M."/>
            <person name="Smanski M.J."/>
            <person name="Chevrette M.G."/>
            <person name="De Carvalho L.P.S."/>
            <person name="Shen B."/>
        </authorList>
    </citation>
    <scope>NUCLEOTIDE SEQUENCE [LARGE SCALE GENOMIC DNA]</scope>
    <source>
        <strain evidence="3 4">NPDC052347</strain>
    </source>
</reference>
<keyword evidence="4" id="KW-1185">Reference proteome</keyword>
<name>A0ABV3K3X7_STRON</name>
<evidence type="ECO:0000313" key="3">
    <source>
        <dbReference type="EMBL" id="MEV5509856.1"/>
    </source>
</evidence>
<dbReference type="InterPro" id="IPR005212">
    <property type="entry name" value="EvaA-like"/>
</dbReference>
<dbReference type="EMBL" id="JBFAUK010000025">
    <property type="protein sequence ID" value="MEV5509856.1"/>
    <property type="molecule type" value="Genomic_DNA"/>
</dbReference>
<dbReference type="RefSeq" id="WP_193553356.1">
    <property type="nucleotide sequence ID" value="NZ_JBFAUK010000025.1"/>
</dbReference>
<dbReference type="Gene3D" id="3.90.79.40">
    <property type="entry name" value="EvaA sugar 2,3-dehydratase subunit"/>
    <property type="match status" value="2"/>
</dbReference>
<feature type="compositionally biased region" description="Polar residues" evidence="1">
    <location>
        <begin position="1"/>
        <end position="11"/>
    </location>
</feature>
<organism evidence="3 4">
    <name type="scientific">Streptomyces orinoci</name>
    <name type="common">Streptoverticillium orinoci</name>
    <dbReference type="NCBI Taxonomy" id="67339"/>
    <lineage>
        <taxon>Bacteria</taxon>
        <taxon>Bacillati</taxon>
        <taxon>Actinomycetota</taxon>
        <taxon>Actinomycetes</taxon>
        <taxon>Kitasatosporales</taxon>
        <taxon>Streptomycetaceae</taxon>
        <taxon>Streptomyces</taxon>
    </lineage>
</organism>
<evidence type="ECO:0000313" key="4">
    <source>
        <dbReference type="Proteomes" id="UP001552594"/>
    </source>
</evidence>
<sequence>MQSAKDSQVRPQLTDRQDPVLPERIARSAAELRGESVEDITAWVQRRRKEVGFKVRRIPFEELDGWSFSPETGNLVHRSGRFFTVQGLRVSVGEQPDRTSWHQPVIAQPEVGILGVLAREFDGVLHFLMQAKMEPGNPGLVQISPTVQATYSNYTKIHKGADVRYLEYFTDPSRGRILSDVLQSEHGSWFRRKRNRNMVVEVTEPVPEHEDFRWLTLGQIHELLGHDNTVNFDARSALAGLYGAGASFALHSDTELLSWLAAWRSLTPITGAPVSLADIPGWTRDEYSIHRDDERYFRVMAVSVRAGNREVREWTQPLLEPNGLGVVAFLTRTFGGVPHVLVSARAEAGFSDAEFGPTVQCVPRNHGHLPAGERPPFLDLVRSAAPARIRYSALHSEEGGRFLNAVSRYLVIEATESEAPLKEPPGFRWVSRDQLAAFTRYSHYVSAQARTLLLCLNTLEVQRAGCGATRRSS</sequence>
<feature type="domain" description="dTDP-4-dehydro-6-deoxy-alpha-D-glucopyranose 2,3-dehydratase" evidence="2">
    <location>
        <begin position="38"/>
        <end position="241"/>
    </location>
</feature>
<proteinExistence type="predicted"/>
<evidence type="ECO:0000256" key="1">
    <source>
        <dbReference type="SAM" id="MobiDB-lite"/>
    </source>
</evidence>
<gene>
    <name evidence="3" type="ORF">AB0L16_26030</name>
</gene>
<comment type="caution">
    <text evidence="3">The sequence shown here is derived from an EMBL/GenBank/DDBJ whole genome shotgun (WGS) entry which is preliminary data.</text>
</comment>
<dbReference type="Pfam" id="PF03559">
    <property type="entry name" value="Hexose_dehydrat"/>
    <property type="match status" value="2"/>
</dbReference>
<protein>
    <submittedName>
        <fullName evidence="3">NDP-hexose 2,3-dehydratase family protein</fullName>
    </submittedName>
</protein>
<feature type="domain" description="dTDP-4-dehydro-6-deoxy-alpha-D-glucopyranose 2,3-dehydratase" evidence="2">
    <location>
        <begin position="254"/>
        <end position="456"/>
    </location>
</feature>
<dbReference type="Proteomes" id="UP001552594">
    <property type="component" value="Unassembled WGS sequence"/>
</dbReference>
<feature type="region of interest" description="Disordered" evidence="1">
    <location>
        <begin position="1"/>
        <end position="20"/>
    </location>
</feature>
<accession>A0ABV3K3X7</accession>